<feature type="transmembrane region" description="Helical" evidence="7">
    <location>
        <begin position="114"/>
        <end position="135"/>
    </location>
</feature>
<keyword evidence="5 7" id="KW-1133">Transmembrane helix</keyword>
<reference evidence="9 10" key="2">
    <citation type="journal article" date="2011" name="Stand. Genomic Sci.">
        <title>Complete genome sequence of Mahella australiensis type strain (50-1 BON).</title>
        <authorList>
            <person name="Sikorski J."/>
            <person name="Teshima H."/>
            <person name="Nolan M."/>
            <person name="Lucas S."/>
            <person name="Hammon N."/>
            <person name="Deshpande S."/>
            <person name="Cheng J.F."/>
            <person name="Pitluck S."/>
            <person name="Liolios K."/>
            <person name="Pagani I."/>
            <person name="Ivanova N."/>
            <person name="Huntemann M."/>
            <person name="Mavromatis K."/>
            <person name="Ovchinikova G."/>
            <person name="Pati A."/>
            <person name="Tapia R."/>
            <person name="Han C."/>
            <person name="Goodwin L."/>
            <person name="Chen A."/>
            <person name="Palaniappan K."/>
            <person name="Land M."/>
            <person name="Hauser L."/>
            <person name="Ngatchou-Djao O.D."/>
            <person name="Rohde M."/>
            <person name="Pukall R."/>
            <person name="Spring S."/>
            <person name="Abt B."/>
            <person name="Goker M."/>
            <person name="Detter J.C."/>
            <person name="Woyke T."/>
            <person name="Bristow J."/>
            <person name="Markowitz V."/>
            <person name="Hugenholtz P."/>
            <person name="Eisen J.A."/>
            <person name="Kyrpides N.C."/>
            <person name="Klenk H.P."/>
            <person name="Lapidus A."/>
        </authorList>
    </citation>
    <scope>NUCLEOTIDE SEQUENCE [LARGE SCALE GENOMIC DNA]</scope>
    <source>
        <strain evidence="10">DSM 15567 / CIP 107919 / 50-1 BON</strain>
    </source>
</reference>
<evidence type="ECO:0000313" key="9">
    <source>
        <dbReference type="EMBL" id="AEE97836.1"/>
    </source>
</evidence>
<keyword evidence="6 7" id="KW-0472">Membrane</keyword>
<dbReference type="AlphaFoldDB" id="F3ZZ54"/>
<evidence type="ECO:0000256" key="7">
    <source>
        <dbReference type="RuleBase" id="RU363032"/>
    </source>
</evidence>
<dbReference type="InterPro" id="IPR035906">
    <property type="entry name" value="MetI-like_sf"/>
</dbReference>
<dbReference type="GO" id="GO:0005886">
    <property type="term" value="C:plasma membrane"/>
    <property type="evidence" value="ECO:0007669"/>
    <property type="project" value="UniProtKB-SubCell"/>
</dbReference>
<evidence type="ECO:0000313" key="10">
    <source>
        <dbReference type="Proteomes" id="UP000008457"/>
    </source>
</evidence>
<dbReference type="PANTHER" id="PTHR43005">
    <property type="entry name" value="BLR7065 PROTEIN"/>
    <property type="match status" value="1"/>
</dbReference>
<dbReference type="PROSITE" id="PS50928">
    <property type="entry name" value="ABC_TM1"/>
    <property type="match status" value="1"/>
</dbReference>
<accession>F3ZZ54</accession>
<dbReference type="Pfam" id="PF00528">
    <property type="entry name" value="BPD_transp_1"/>
    <property type="match status" value="1"/>
</dbReference>
<dbReference type="InterPro" id="IPR000515">
    <property type="entry name" value="MetI-like"/>
</dbReference>
<evidence type="ECO:0000256" key="6">
    <source>
        <dbReference type="ARBA" id="ARBA00023136"/>
    </source>
</evidence>
<dbReference type="KEGG" id="mas:Mahau_2700"/>
<keyword evidence="10" id="KW-1185">Reference proteome</keyword>
<name>F3ZZ54_MAHA5</name>
<dbReference type="RefSeq" id="WP_013782259.1">
    <property type="nucleotide sequence ID" value="NC_015520.1"/>
</dbReference>
<evidence type="ECO:0000256" key="4">
    <source>
        <dbReference type="ARBA" id="ARBA00022692"/>
    </source>
</evidence>
<keyword evidence="2 7" id="KW-0813">Transport</keyword>
<dbReference type="Proteomes" id="UP000008457">
    <property type="component" value="Chromosome"/>
</dbReference>
<feature type="transmembrane region" description="Helical" evidence="7">
    <location>
        <begin position="83"/>
        <end position="102"/>
    </location>
</feature>
<dbReference type="STRING" id="697281.Mahau_2700"/>
<comment type="similarity">
    <text evidence="7">Belongs to the binding-protein-dependent transport system permease family.</text>
</comment>
<comment type="subcellular location">
    <subcellularLocation>
        <location evidence="1 7">Cell membrane</location>
        <topology evidence="1 7">Multi-pass membrane protein</topology>
    </subcellularLocation>
</comment>
<sequence>MWNRRIRITAEVRNNITAYILISPAVILITLIGVIPIINSFLYSFQHYLLTDPQDIHFIGLENYITLFKDQNFYYSLWNTMRFTVMSVALELIVGFIGAFMMNKVTRVVGVVRTAVLIPWAIPGIIISYMFSYMFNDQLSVINQILITLNVIDSNITWLADKNWAMFAVVIADTWKQFPYVALMLLAGLEVIPVELYESAEVDGAGKIRQFFSITLPNIQPVLLVVLLFRTMGAVRIFDIVYGMTGGGPANSTSTLVLMAYKYLFGDLNFGLGSAMSSIVFIIILIFSIFYISVLKPKE</sequence>
<feature type="transmembrane region" description="Helical" evidence="7">
    <location>
        <begin position="209"/>
        <end position="229"/>
    </location>
</feature>
<evidence type="ECO:0000256" key="3">
    <source>
        <dbReference type="ARBA" id="ARBA00022475"/>
    </source>
</evidence>
<organism evidence="9 10">
    <name type="scientific">Mahella australiensis (strain DSM 15567 / CIP 107919 / 50-1 BON)</name>
    <dbReference type="NCBI Taxonomy" id="697281"/>
    <lineage>
        <taxon>Bacteria</taxon>
        <taxon>Bacillati</taxon>
        <taxon>Bacillota</taxon>
        <taxon>Clostridia</taxon>
        <taxon>Thermoanaerobacterales</taxon>
        <taxon>Thermoanaerobacterales Family IV. Incertae Sedis</taxon>
        <taxon>Mahella</taxon>
    </lineage>
</organism>
<evidence type="ECO:0000256" key="1">
    <source>
        <dbReference type="ARBA" id="ARBA00004651"/>
    </source>
</evidence>
<feature type="transmembrane region" description="Helical" evidence="7">
    <location>
        <begin position="21"/>
        <end position="43"/>
    </location>
</feature>
<keyword evidence="4 7" id="KW-0812">Transmembrane</keyword>
<evidence type="ECO:0000256" key="5">
    <source>
        <dbReference type="ARBA" id="ARBA00022989"/>
    </source>
</evidence>
<dbReference type="SUPFAM" id="SSF161098">
    <property type="entry name" value="MetI-like"/>
    <property type="match status" value="1"/>
</dbReference>
<evidence type="ECO:0000259" key="8">
    <source>
        <dbReference type="PROSITE" id="PS50928"/>
    </source>
</evidence>
<feature type="domain" description="ABC transmembrane type-1" evidence="8">
    <location>
        <begin position="77"/>
        <end position="291"/>
    </location>
</feature>
<dbReference type="PANTHER" id="PTHR43005:SF1">
    <property type="entry name" value="SPERMIDINE_PUTRESCINE TRANSPORT SYSTEM PERMEASE PROTEIN"/>
    <property type="match status" value="1"/>
</dbReference>
<dbReference type="Gene3D" id="1.10.3720.10">
    <property type="entry name" value="MetI-like"/>
    <property type="match status" value="1"/>
</dbReference>
<dbReference type="GO" id="GO:0055085">
    <property type="term" value="P:transmembrane transport"/>
    <property type="evidence" value="ECO:0007669"/>
    <property type="project" value="InterPro"/>
</dbReference>
<reference evidence="10" key="1">
    <citation type="submission" date="2010-11" db="EMBL/GenBank/DDBJ databases">
        <title>The complete genome of Mahella australiensis DSM 15567.</title>
        <authorList>
            <consortium name="US DOE Joint Genome Institute (JGI-PGF)"/>
            <person name="Lucas S."/>
            <person name="Copeland A."/>
            <person name="Lapidus A."/>
            <person name="Bruce D."/>
            <person name="Goodwin L."/>
            <person name="Pitluck S."/>
            <person name="Kyrpides N."/>
            <person name="Mavromatis K."/>
            <person name="Pagani I."/>
            <person name="Ivanova N."/>
            <person name="Teshima H."/>
            <person name="Brettin T."/>
            <person name="Detter J.C."/>
            <person name="Han C."/>
            <person name="Tapia R."/>
            <person name="Land M."/>
            <person name="Hauser L."/>
            <person name="Markowitz V."/>
            <person name="Cheng J.-F."/>
            <person name="Hugenholtz P."/>
            <person name="Woyke T."/>
            <person name="Wu D."/>
            <person name="Spring S."/>
            <person name="Pukall R."/>
            <person name="Steenblock K."/>
            <person name="Schneider S."/>
            <person name="Klenk H.-P."/>
            <person name="Eisen J.A."/>
        </authorList>
    </citation>
    <scope>NUCLEOTIDE SEQUENCE [LARGE SCALE GENOMIC DNA]</scope>
    <source>
        <strain evidence="10">DSM 15567 / CIP 107919 / 50-1 BON</strain>
    </source>
</reference>
<dbReference type="OrthoDB" id="9774308at2"/>
<dbReference type="EMBL" id="CP002360">
    <property type="protein sequence ID" value="AEE97836.1"/>
    <property type="molecule type" value="Genomic_DNA"/>
</dbReference>
<evidence type="ECO:0000256" key="2">
    <source>
        <dbReference type="ARBA" id="ARBA00022448"/>
    </source>
</evidence>
<proteinExistence type="inferred from homology"/>
<dbReference type="CDD" id="cd06261">
    <property type="entry name" value="TM_PBP2"/>
    <property type="match status" value="1"/>
</dbReference>
<protein>
    <submittedName>
        <fullName evidence="9">Binding-protein-dependent transport systems inner membrane component</fullName>
    </submittedName>
</protein>
<dbReference type="HOGENOM" id="CLU_016047_0_3_9"/>
<dbReference type="eggNOG" id="COG1175">
    <property type="taxonomic scope" value="Bacteria"/>
</dbReference>
<feature type="transmembrane region" description="Helical" evidence="7">
    <location>
        <begin position="270"/>
        <end position="294"/>
    </location>
</feature>
<keyword evidence="3" id="KW-1003">Cell membrane</keyword>
<gene>
    <name evidence="9" type="ordered locus">Mahau_2700</name>
</gene>
<feature type="transmembrane region" description="Helical" evidence="7">
    <location>
        <begin position="241"/>
        <end position="264"/>
    </location>
</feature>